<evidence type="ECO:0000313" key="2">
    <source>
        <dbReference type="Proteomes" id="UP000317257"/>
    </source>
</evidence>
<name>A0A5C6G5S2_METRR</name>
<dbReference type="AlphaFoldDB" id="A0A5C6G5S2"/>
<gene>
    <name evidence="1" type="ORF">ED733_003947</name>
</gene>
<reference evidence="2" key="1">
    <citation type="submission" date="2018-12" db="EMBL/GenBank/DDBJ databases">
        <title>The complete genome of Metarhizium rileyi, a key fungal pathogen of Lepidoptera.</title>
        <authorList>
            <person name="Binneck E."/>
            <person name="Lastra C.C.L."/>
            <person name="Sosa-Gomez D.R."/>
        </authorList>
    </citation>
    <scope>NUCLEOTIDE SEQUENCE [LARGE SCALE GENOMIC DNA]</scope>
    <source>
        <strain evidence="2">Cep018-CH2</strain>
    </source>
</reference>
<dbReference type="EMBL" id="SBHS01000028">
    <property type="protein sequence ID" value="TWU72457.1"/>
    <property type="molecule type" value="Genomic_DNA"/>
</dbReference>
<organism evidence="1 2">
    <name type="scientific">Metarhizium rileyi (strain RCEF 4871)</name>
    <name type="common">Nomuraea rileyi</name>
    <dbReference type="NCBI Taxonomy" id="1649241"/>
    <lineage>
        <taxon>Eukaryota</taxon>
        <taxon>Fungi</taxon>
        <taxon>Dikarya</taxon>
        <taxon>Ascomycota</taxon>
        <taxon>Pezizomycotina</taxon>
        <taxon>Sordariomycetes</taxon>
        <taxon>Hypocreomycetidae</taxon>
        <taxon>Hypocreales</taxon>
        <taxon>Clavicipitaceae</taxon>
        <taxon>Metarhizium</taxon>
    </lineage>
</organism>
<proteinExistence type="predicted"/>
<protein>
    <submittedName>
        <fullName evidence="1">Uncharacterized protein</fullName>
    </submittedName>
</protein>
<comment type="caution">
    <text evidence="1">The sequence shown here is derived from an EMBL/GenBank/DDBJ whole genome shotgun (WGS) entry which is preliminary data.</text>
</comment>
<sequence length="137" mass="15477">MSRQTLRHDTKTKKRYWQATTSRLPRGRELFRAVAATKPNSADEIGKIRNSHGLTLTRRPLDSFATGNLSRLRHHYVQYQYHWSIKIANSSRYFGITAAGVVVAMAAASPGRCKRFLVLVASREDKDARDGTSGRET</sequence>
<evidence type="ECO:0000313" key="1">
    <source>
        <dbReference type="EMBL" id="TWU72457.1"/>
    </source>
</evidence>
<accession>A0A5C6G5S2</accession>
<dbReference type="Proteomes" id="UP000317257">
    <property type="component" value="Unassembled WGS sequence"/>
</dbReference>